<keyword evidence="1" id="KW-0732">Signal</keyword>
<evidence type="ECO:0008006" key="4">
    <source>
        <dbReference type="Google" id="ProtNLM"/>
    </source>
</evidence>
<dbReference type="InterPro" id="IPR008969">
    <property type="entry name" value="CarboxyPept-like_regulatory"/>
</dbReference>
<dbReference type="EMBL" id="RMBX01000007">
    <property type="protein sequence ID" value="RPD40505.1"/>
    <property type="molecule type" value="Genomic_DNA"/>
</dbReference>
<protein>
    <recommendedName>
        <fullName evidence="4">Carboxypeptidase-like regulatory domain-containing protein</fullName>
    </recommendedName>
</protein>
<evidence type="ECO:0000256" key="1">
    <source>
        <dbReference type="SAM" id="SignalP"/>
    </source>
</evidence>
<comment type="caution">
    <text evidence="2">The sequence shown here is derived from an EMBL/GenBank/DDBJ whole genome shotgun (WGS) entry which is preliminary data.</text>
</comment>
<evidence type="ECO:0000313" key="2">
    <source>
        <dbReference type="EMBL" id="RPD40505.1"/>
    </source>
</evidence>
<dbReference type="SUPFAM" id="SSF49464">
    <property type="entry name" value="Carboxypeptidase regulatory domain-like"/>
    <property type="match status" value="1"/>
</dbReference>
<keyword evidence="3" id="KW-1185">Reference proteome</keyword>
<sequence>MVTGSMHKIIILISLFCCVAIPAAAQSAVSGTVSGRDSLPLPGVSVRNIRTNSMTVSDANGAYTIPANADDTLFFSAMGYLSMGIRADLVPADLRLRTLVTSLPGVEIVKKTRRRDSLETREEFKAAFNFRRPKVKEIVMITPAGIALNIHKLYKALSFANNRRSDTFKGRLIKYEQDRYIDERFSTELVTSRTGLTGDSLVQFMNHHRPDYKFAVEASDYDFILFIINACTKFRQGEVSVP</sequence>
<reference evidence="3" key="1">
    <citation type="submission" date="2018-11" db="EMBL/GenBank/DDBJ databases">
        <title>Chitinophaga lutea sp.nov., isolate from arsenic contaminated soil.</title>
        <authorList>
            <person name="Zong Y."/>
        </authorList>
    </citation>
    <scope>NUCLEOTIDE SEQUENCE [LARGE SCALE GENOMIC DNA]</scope>
    <source>
        <strain evidence="3">YLT18</strain>
    </source>
</reference>
<name>A0A3N4MAU6_9BACT</name>
<gene>
    <name evidence="2" type="ORF">EG028_14460</name>
</gene>
<feature type="signal peptide" evidence="1">
    <location>
        <begin position="1"/>
        <end position="27"/>
    </location>
</feature>
<proteinExistence type="predicted"/>
<evidence type="ECO:0000313" key="3">
    <source>
        <dbReference type="Proteomes" id="UP000279089"/>
    </source>
</evidence>
<accession>A0A3N4MAU6</accession>
<organism evidence="2 3">
    <name type="scientific">Chitinophaga barathri</name>
    <dbReference type="NCBI Taxonomy" id="1647451"/>
    <lineage>
        <taxon>Bacteria</taxon>
        <taxon>Pseudomonadati</taxon>
        <taxon>Bacteroidota</taxon>
        <taxon>Chitinophagia</taxon>
        <taxon>Chitinophagales</taxon>
        <taxon>Chitinophagaceae</taxon>
        <taxon>Chitinophaga</taxon>
    </lineage>
</organism>
<dbReference type="Proteomes" id="UP000279089">
    <property type="component" value="Unassembled WGS sequence"/>
</dbReference>
<feature type="chain" id="PRO_5018220963" description="Carboxypeptidase-like regulatory domain-containing protein" evidence="1">
    <location>
        <begin position="28"/>
        <end position="242"/>
    </location>
</feature>
<dbReference type="Pfam" id="PF13715">
    <property type="entry name" value="CarbopepD_reg_2"/>
    <property type="match status" value="1"/>
</dbReference>
<dbReference type="OrthoDB" id="714262at2"/>
<dbReference type="AlphaFoldDB" id="A0A3N4MAU6"/>